<name>A0A0G2G8S5_PHACM</name>
<dbReference type="Proteomes" id="UP000053317">
    <property type="component" value="Unassembled WGS sequence"/>
</dbReference>
<dbReference type="OrthoDB" id="2586582at2759"/>
<sequence length="178" mass="18707">MATSGEATIPVFWDFSVHAIIARGSGTGDVLNVLVALQDLILAEIPGSTSLGLPYNYSKDNVYEAVQDGAWLVQNYIEEYVASCGADAKIAVIGYSLGACVMMEALCGTSSVGLWPVEAIDSTYANNGMARVTSEYTGLDIRLITNLVIAVINYGDETNGLGQPWNVGNCTVGTGVSL</sequence>
<reference evidence="3 4" key="2">
    <citation type="submission" date="2015-05" db="EMBL/GenBank/DDBJ databases">
        <authorList>
            <person name="Morales-Cruz A."/>
            <person name="Amrine K.C."/>
            <person name="Cantu D."/>
        </authorList>
    </citation>
    <scope>NUCLEOTIDE SEQUENCE [LARGE SCALE GENOMIC DNA]</scope>
    <source>
        <strain evidence="3">UCRPC4</strain>
    </source>
</reference>
<dbReference type="InterPro" id="IPR000675">
    <property type="entry name" value="Cutinase/axe"/>
</dbReference>
<keyword evidence="1" id="KW-0378">Hydrolase</keyword>
<evidence type="ECO:0000256" key="2">
    <source>
        <dbReference type="ARBA" id="ARBA00023157"/>
    </source>
</evidence>
<dbReference type="SUPFAM" id="SSF53474">
    <property type="entry name" value="alpha/beta-Hydrolases"/>
    <property type="match status" value="1"/>
</dbReference>
<dbReference type="InterPro" id="IPR029058">
    <property type="entry name" value="AB_hydrolase_fold"/>
</dbReference>
<protein>
    <submittedName>
        <fullName evidence="3">Putative acetylxylan esterase</fullName>
    </submittedName>
</protein>
<dbReference type="Pfam" id="PF01083">
    <property type="entry name" value="Cutinase"/>
    <property type="match status" value="1"/>
</dbReference>
<dbReference type="EMBL" id="LCWF01000100">
    <property type="protein sequence ID" value="KKY20098.1"/>
    <property type="molecule type" value="Genomic_DNA"/>
</dbReference>
<evidence type="ECO:0000313" key="3">
    <source>
        <dbReference type="EMBL" id="KKY20098.1"/>
    </source>
</evidence>
<accession>A0A0G2G8S5</accession>
<proteinExistence type="predicted"/>
<reference evidence="3 4" key="1">
    <citation type="submission" date="2015-05" db="EMBL/GenBank/DDBJ databases">
        <title>Distinctive expansion of gene families associated with plant cell wall degradation and secondary metabolism in the genomes of grapevine trunk pathogens.</title>
        <authorList>
            <person name="Lawrence D.P."/>
            <person name="Travadon R."/>
            <person name="Rolshausen P.E."/>
            <person name="Baumgartner K."/>
        </authorList>
    </citation>
    <scope>NUCLEOTIDE SEQUENCE [LARGE SCALE GENOMIC DNA]</scope>
    <source>
        <strain evidence="3">UCRPC4</strain>
    </source>
</reference>
<keyword evidence="4" id="KW-1185">Reference proteome</keyword>
<gene>
    <name evidence="3" type="ORF">UCRPC4_g04232</name>
</gene>
<evidence type="ECO:0000313" key="4">
    <source>
        <dbReference type="Proteomes" id="UP000053317"/>
    </source>
</evidence>
<dbReference type="Gene3D" id="3.40.50.1820">
    <property type="entry name" value="alpha/beta hydrolase"/>
    <property type="match status" value="1"/>
</dbReference>
<dbReference type="GO" id="GO:0052689">
    <property type="term" value="F:carboxylic ester hydrolase activity"/>
    <property type="evidence" value="ECO:0007669"/>
    <property type="project" value="UniProtKB-ARBA"/>
</dbReference>
<keyword evidence="2" id="KW-1015">Disulfide bond</keyword>
<organism evidence="3 4">
    <name type="scientific">Phaeomoniella chlamydospora</name>
    <name type="common">Phaeoacremonium chlamydosporum</name>
    <dbReference type="NCBI Taxonomy" id="158046"/>
    <lineage>
        <taxon>Eukaryota</taxon>
        <taxon>Fungi</taxon>
        <taxon>Dikarya</taxon>
        <taxon>Ascomycota</taxon>
        <taxon>Pezizomycotina</taxon>
        <taxon>Eurotiomycetes</taxon>
        <taxon>Chaetothyriomycetidae</taxon>
        <taxon>Phaeomoniellales</taxon>
        <taxon>Phaeomoniellaceae</taxon>
        <taxon>Phaeomoniella</taxon>
    </lineage>
</organism>
<comment type="caution">
    <text evidence="3">The sequence shown here is derived from an EMBL/GenBank/DDBJ whole genome shotgun (WGS) entry which is preliminary data.</text>
</comment>
<dbReference type="PANTHER" id="PTHR33630">
    <property type="entry name" value="CUTINASE RV1984C-RELATED-RELATED"/>
    <property type="match status" value="1"/>
</dbReference>
<dbReference type="AlphaFoldDB" id="A0A0G2G8S5"/>
<dbReference type="PANTHER" id="PTHR33630:SF9">
    <property type="entry name" value="CUTINASE 4"/>
    <property type="match status" value="1"/>
</dbReference>
<evidence type="ECO:0000256" key="1">
    <source>
        <dbReference type="ARBA" id="ARBA00022801"/>
    </source>
</evidence>